<dbReference type="GO" id="GO:0005829">
    <property type="term" value="C:cytosol"/>
    <property type="evidence" value="ECO:0007669"/>
    <property type="project" value="TreeGrafter"/>
</dbReference>
<dbReference type="Pfam" id="PF00240">
    <property type="entry name" value="ubiquitin"/>
    <property type="match status" value="1"/>
</dbReference>
<organism evidence="2 3">
    <name type="scientific">Populus deltoides</name>
    <name type="common">Eastern poplar</name>
    <name type="synonym">Eastern cottonwood</name>
    <dbReference type="NCBI Taxonomy" id="3696"/>
    <lineage>
        <taxon>Eukaryota</taxon>
        <taxon>Viridiplantae</taxon>
        <taxon>Streptophyta</taxon>
        <taxon>Embryophyta</taxon>
        <taxon>Tracheophyta</taxon>
        <taxon>Spermatophyta</taxon>
        <taxon>Magnoliopsida</taxon>
        <taxon>eudicotyledons</taxon>
        <taxon>Gunneridae</taxon>
        <taxon>Pentapetalae</taxon>
        <taxon>rosids</taxon>
        <taxon>fabids</taxon>
        <taxon>Malpighiales</taxon>
        <taxon>Salicaceae</taxon>
        <taxon>Saliceae</taxon>
        <taxon>Populus</taxon>
    </lineage>
</organism>
<dbReference type="EMBL" id="JACEGQ020000007">
    <property type="protein sequence ID" value="KAH8502456.1"/>
    <property type="molecule type" value="Genomic_DNA"/>
</dbReference>
<dbReference type="SUPFAM" id="SSF54236">
    <property type="entry name" value="Ubiquitin-like"/>
    <property type="match status" value="1"/>
</dbReference>
<dbReference type="InterPro" id="IPR000626">
    <property type="entry name" value="Ubiquitin-like_dom"/>
</dbReference>
<name>A0A8T2YBL5_POPDE</name>
<dbReference type="GO" id="GO:0005654">
    <property type="term" value="C:nucleoplasm"/>
    <property type="evidence" value="ECO:0007669"/>
    <property type="project" value="TreeGrafter"/>
</dbReference>
<dbReference type="GO" id="GO:0031593">
    <property type="term" value="F:polyubiquitin modification-dependent protein binding"/>
    <property type="evidence" value="ECO:0007669"/>
    <property type="project" value="TreeGrafter"/>
</dbReference>
<sequence length="156" mass="16984">MVDLAVGSLDGIEGKVESGLPITNELTGGVRGDITGGADEVVALNYEKALAFTMRVVVEILTGTLFYIQVGNDATVADLKKEIEAQQKLPQDRLILFLSNKRSHLINEEGDGAALVDCGVQDGSHIYLFFDIPVDNHDESTDHLVFTWPHSFLEQA</sequence>
<proteinExistence type="predicted"/>
<dbReference type="PANTHER" id="PTHR10621">
    <property type="entry name" value="UV EXCISION REPAIR PROTEIN RAD23"/>
    <property type="match status" value="1"/>
</dbReference>
<protein>
    <recommendedName>
        <fullName evidence="1">Ubiquitin-like domain-containing protein</fullName>
    </recommendedName>
</protein>
<dbReference type="Proteomes" id="UP000807159">
    <property type="component" value="Chromosome 7"/>
</dbReference>
<dbReference type="CDD" id="cd17039">
    <property type="entry name" value="Ubl_ubiquitin_like"/>
    <property type="match status" value="1"/>
</dbReference>
<evidence type="ECO:0000313" key="3">
    <source>
        <dbReference type="Proteomes" id="UP000807159"/>
    </source>
</evidence>
<dbReference type="InterPro" id="IPR029071">
    <property type="entry name" value="Ubiquitin-like_domsf"/>
</dbReference>
<feature type="domain" description="Ubiquitin-like" evidence="1">
    <location>
        <begin position="54"/>
        <end position="128"/>
    </location>
</feature>
<dbReference type="GO" id="GO:0043130">
    <property type="term" value="F:ubiquitin binding"/>
    <property type="evidence" value="ECO:0007669"/>
    <property type="project" value="TreeGrafter"/>
</dbReference>
<accession>A0A8T2YBL5</accession>
<comment type="caution">
    <text evidence="2">The sequence shown here is derived from an EMBL/GenBank/DDBJ whole genome shotgun (WGS) entry which is preliminary data.</text>
</comment>
<reference evidence="2" key="1">
    <citation type="journal article" date="2021" name="J. Hered.">
        <title>Genome Assembly of Salicaceae Populus deltoides (Eastern Cottonwood) I-69 Based on Nanopore Sequencing and Hi-C Technologies.</title>
        <authorList>
            <person name="Bai S."/>
            <person name="Wu H."/>
            <person name="Zhang J."/>
            <person name="Pan Z."/>
            <person name="Zhao W."/>
            <person name="Li Z."/>
            <person name="Tong C."/>
        </authorList>
    </citation>
    <scope>NUCLEOTIDE SEQUENCE</scope>
    <source>
        <tissue evidence="2">Leaf</tissue>
    </source>
</reference>
<evidence type="ECO:0000259" key="1">
    <source>
        <dbReference type="PROSITE" id="PS50053"/>
    </source>
</evidence>
<dbReference type="GO" id="GO:0070628">
    <property type="term" value="F:proteasome binding"/>
    <property type="evidence" value="ECO:0007669"/>
    <property type="project" value="TreeGrafter"/>
</dbReference>
<dbReference type="AlphaFoldDB" id="A0A8T2YBL5"/>
<dbReference type="Gene3D" id="3.10.20.90">
    <property type="entry name" value="Phosphatidylinositol 3-kinase Catalytic Subunit, Chain A, domain 1"/>
    <property type="match status" value="1"/>
</dbReference>
<dbReference type="PANTHER" id="PTHR10621:SF61">
    <property type="entry name" value="UBIQUITIN FAMILY PROTEIN"/>
    <property type="match status" value="1"/>
</dbReference>
<evidence type="ECO:0000313" key="2">
    <source>
        <dbReference type="EMBL" id="KAH8502456.1"/>
    </source>
</evidence>
<keyword evidence="3" id="KW-1185">Reference proteome</keyword>
<dbReference type="PROSITE" id="PS50053">
    <property type="entry name" value="UBIQUITIN_2"/>
    <property type="match status" value="1"/>
</dbReference>
<gene>
    <name evidence="2" type="ORF">H0E87_013952</name>
</gene>
<dbReference type="GO" id="GO:0043161">
    <property type="term" value="P:proteasome-mediated ubiquitin-dependent protein catabolic process"/>
    <property type="evidence" value="ECO:0007669"/>
    <property type="project" value="TreeGrafter"/>
</dbReference>